<reference evidence="14" key="1">
    <citation type="submission" date="2015-07" db="EMBL/GenBank/DDBJ databases">
        <authorList>
            <consortium name="Consortium for Microbial Forensics and Genomics (microFORGE)"/>
            <person name="Knight B.M."/>
            <person name="Roberts D.P."/>
            <person name="Lin D."/>
            <person name="Hari K."/>
            <person name="Fletcher J."/>
            <person name="Melcher U."/>
            <person name="Blagden T."/>
            <person name="Winegar R.A."/>
        </authorList>
    </citation>
    <scope>NUCLEOTIDE SEQUENCE [LARGE SCALE GENOMIC DNA]</scope>
    <source>
        <strain evidence="14">NRRL B-1447</strain>
    </source>
</reference>
<evidence type="ECO:0000256" key="1">
    <source>
        <dbReference type="ARBA" id="ARBA00004141"/>
    </source>
</evidence>
<comment type="caution">
    <text evidence="13">The sequence shown here is derived from an EMBL/GenBank/DDBJ whole genome shotgun (WGS) entry which is preliminary data.</text>
</comment>
<dbReference type="AlphaFoldDB" id="A0A0L8MWH3"/>
<sequence length="455" mass="47257">MTAIDTIRLLAALAVICAAAHGCGYLFGALRQPPVIGEVVGGILMGPSLLGLLAPGARAALFPASGAVTSALDAIYQLGQLLLMFLAGAELRIRAGGRERRTGTIVAAAGLLAPFAAGAGIAALFPGVFSGPAGSTVTTALVVGLAMAVAAIPVISRIMMDLKVMDTAFGRIVLMVAVVEDVILYVVLAVVLGLARSGTGHPSGLWDVVGTTAVAPTAAYFTAVSLLFFAGSLTRGARLFRRVAGHRANIVARQSPVAFRLIFLCVMVLLCLGLGINAVFGALMAGVCAARGDQGAVGDGQAVGDGAAVEDRPAVWEAIRQFSMAFFIPVFFVLVGMRLDLVRAFDPLFFLWFLTLACGIKTFSVWAAARLAGEDPLFSSSLAFALNARGTIGIVLAGVTRQAELINDRFFVVLVLVSLVTCQIAGFRLSRAADRLRTATVTGPRRQLRGTRAGR</sequence>
<dbReference type="PANTHER" id="PTHR43562:SF3">
    <property type="entry name" value="SODIUM ION_PROTON EXCHANGER (EUROFUNG)"/>
    <property type="match status" value="1"/>
</dbReference>
<dbReference type="PANTHER" id="PTHR43562">
    <property type="entry name" value="NAPA-TYPE SODIUM/HYDROGEN ANTIPORTER"/>
    <property type="match status" value="1"/>
</dbReference>
<dbReference type="GO" id="GO:1902600">
    <property type="term" value="P:proton transmembrane transport"/>
    <property type="evidence" value="ECO:0007669"/>
    <property type="project" value="InterPro"/>
</dbReference>
<feature type="transmembrane region" description="Helical" evidence="11">
    <location>
        <begin position="411"/>
        <end position="429"/>
    </location>
</feature>
<dbReference type="Proteomes" id="UP000037084">
    <property type="component" value="Unassembled WGS sequence"/>
</dbReference>
<comment type="subcellular location">
    <subcellularLocation>
        <location evidence="1">Membrane</location>
        <topology evidence="1">Multi-pass membrane protein</topology>
    </subcellularLocation>
</comment>
<keyword evidence="4" id="KW-0050">Antiport</keyword>
<evidence type="ECO:0000256" key="6">
    <source>
        <dbReference type="ARBA" id="ARBA00022989"/>
    </source>
</evidence>
<evidence type="ECO:0000259" key="12">
    <source>
        <dbReference type="Pfam" id="PF00999"/>
    </source>
</evidence>
<dbReference type="InterPro" id="IPR006153">
    <property type="entry name" value="Cation/H_exchanger_TM"/>
</dbReference>
<keyword evidence="6 11" id="KW-1133">Transmembrane helix</keyword>
<evidence type="ECO:0000313" key="14">
    <source>
        <dbReference type="Proteomes" id="UP000037084"/>
    </source>
</evidence>
<feature type="transmembrane region" description="Helical" evidence="11">
    <location>
        <begin position="349"/>
        <end position="369"/>
    </location>
</feature>
<evidence type="ECO:0000256" key="11">
    <source>
        <dbReference type="SAM" id="Phobius"/>
    </source>
</evidence>
<keyword evidence="10" id="KW-0739">Sodium transport</keyword>
<gene>
    <name evidence="13" type="ORF">ADK75_13555</name>
</gene>
<feature type="transmembrane region" description="Helical" evidence="11">
    <location>
        <begin position="6"/>
        <end position="28"/>
    </location>
</feature>
<feature type="transmembrane region" description="Helical" evidence="11">
    <location>
        <begin position="318"/>
        <end position="337"/>
    </location>
</feature>
<dbReference type="Pfam" id="PF00999">
    <property type="entry name" value="Na_H_Exchanger"/>
    <property type="match status" value="1"/>
</dbReference>
<keyword evidence="5 11" id="KW-0812">Transmembrane</keyword>
<feature type="transmembrane region" description="Helical" evidence="11">
    <location>
        <begin position="381"/>
        <end position="399"/>
    </location>
</feature>
<dbReference type="InterPro" id="IPR038770">
    <property type="entry name" value="Na+/solute_symporter_sf"/>
</dbReference>
<accession>A0A0L8MWH3</accession>
<dbReference type="GO" id="GO:0016020">
    <property type="term" value="C:membrane"/>
    <property type="evidence" value="ECO:0007669"/>
    <property type="project" value="UniProtKB-SubCell"/>
</dbReference>
<feature type="transmembrane region" description="Helical" evidence="11">
    <location>
        <begin position="172"/>
        <end position="194"/>
    </location>
</feature>
<evidence type="ECO:0000256" key="3">
    <source>
        <dbReference type="ARBA" id="ARBA00022448"/>
    </source>
</evidence>
<proteinExistence type="inferred from homology"/>
<feature type="transmembrane region" description="Helical" evidence="11">
    <location>
        <begin position="105"/>
        <end position="125"/>
    </location>
</feature>
<dbReference type="GO" id="GO:0015297">
    <property type="term" value="F:antiporter activity"/>
    <property type="evidence" value="ECO:0007669"/>
    <property type="project" value="UniProtKB-KW"/>
</dbReference>
<organism evidence="13 14">
    <name type="scientific">Streptomyces virginiae</name>
    <name type="common">Streptomyces cinnamonensis</name>
    <dbReference type="NCBI Taxonomy" id="1961"/>
    <lineage>
        <taxon>Bacteria</taxon>
        <taxon>Bacillati</taxon>
        <taxon>Actinomycetota</taxon>
        <taxon>Actinomycetes</taxon>
        <taxon>Kitasatosporales</taxon>
        <taxon>Streptomycetaceae</taxon>
        <taxon>Streptomyces</taxon>
    </lineage>
</organism>
<comment type="similarity">
    <text evidence="2">Belongs to the monovalent cation:proton antiporter 2 (CPA2) transporter (TC 2.A.37) family.</text>
</comment>
<feature type="transmembrane region" description="Helical" evidence="11">
    <location>
        <begin position="137"/>
        <end position="160"/>
    </location>
</feature>
<protein>
    <recommendedName>
        <fullName evidence="12">Cation/H+ exchanger transmembrane domain-containing protein</fullName>
    </recommendedName>
</protein>
<keyword evidence="8" id="KW-0406">Ion transport</keyword>
<evidence type="ECO:0000256" key="8">
    <source>
        <dbReference type="ARBA" id="ARBA00023065"/>
    </source>
</evidence>
<evidence type="ECO:0000256" key="9">
    <source>
        <dbReference type="ARBA" id="ARBA00023136"/>
    </source>
</evidence>
<evidence type="ECO:0000256" key="5">
    <source>
        <dbReference type="ARBA" id="ARBA00022692"/>
    </source>
</evidence>
<dbReference type="Gene3D" id="1.20.1530.20">
    <property type="match status" value="1"/>
</dbReference>
<keyword evidence="3" id="KW-0813">Transport</keyword>
<evidence type="ECO:0000256" key="2">
    <source>
        <dbReference type="ARBA" id="ARBA00005551"/>
    </source>
</evidence>
<evidence type="ECO:0000256" key="10">
    <source>
        <dbReference type="ARBA" id="ARBA00023201"/>
    </source>
</evidence>
<feature type="transmembrane region" description="Helical" evidence="11">
    <location>
        <begin position="257"/>
        <end position="276"/>
    </location>
</feature>
<feature type="domain" description="Cation/H+ exchanger transmembrane" evidence="12">
    <location>
        <begin position="20"/>
        <end position="430"/>
    </location>
</feature>
<name>A0A0L8MWH3_STRVG</name>
<dbReference type="EMBL" id="LGUV01000133">
    <property type="protein sequence ID" value="KOG54655.1"/>
    <property type="molecule type" value="Genomic_DNA"/>
</dbReference>
<keyword evidence="7" id="KW-0915">Sodium</keyword>
<evidence type="ECO:0000313" key="13">
    <source>
        <dbReference type="EMBL" id="KOG54655.1"/>
    </source>
</evidence>
<dbReference type="RefSeq" id="WP_053170835.1">
    <property type="nucleotide sequence ID" value="NZ_LGUV01000133.1"/>
</dbReference>
<evidence type="ECO:0000256" key="7">
    <source>
        <dbReference type="ARBA" id="ARBA00023053"/>
    </source>
</evidence>
<evidence type="ECO:0000256" key="4">
    <source>
        <dbReference type="ARBA" id="ARBA00022449"/>
    </source>
</evidence>
<feature type="transmembrane region" description="Helical" evidence="11">
    <location>
        <begin position="35"/>
        <end position="54"/>
    </location>
</feature>
<dbReference type="OrthoDB" id="9793589at2"/>
<dbReference type="GO" id="GO:0006814">
    <property type="term" value="P:sodium ion transport"/>
    <property type="evidence" value="ECO:0007669"/>
    <property type="project" value="UniProtKB-KW"/>
</dbReference>
<keyword evidence="9 11" id="KW-0472">Membrane</keyword>
<feature type="transmembrane region" description="Helical" evidence="11">
    <location>
        <begin position="214"/>
        <end position="236"/>
    </location>
</feature>
<dbReference type="PATRIC" id="fig|1961.12.peg.3142"/>